<sequence>MDTSESSGVSEPRQFSTDASNNSEPSIAIAPEQPGADLPDSEESMQEVDSLPDFQPSPFQVTPQVYDRFVLTENGQVFVYVPDAESNGAIIPVPLSEKKAVCVQPHYKNDGYEGVAFYEYQTTVQSTDGGIYSFSTRSYKGYEDIYGGYTGKALPMGQYIGYMWNNDKRVDGMRWYNARYCLTPNGNLFAYCNNTWVRPYSYTGDLIPIAENVVKAAIGVYSPIQFYLLYLTDEGELYFYTEPYINLSIDESASYFYQKPRDGAIHERVAEELLDFDISGVGFSYEPCILFLHARDGTLSYGKYFDGAASKEVTANEILNRLKNIVNLPDAQYPQNIQWFSATDSVCIVLDNDNILSYGDEYPLTFQTINAETSGLVSASVFHQGSVDYGPPSSRYLLALYENGEIFCNEIK</sequence>
<organism evidence="2">
    <name type="scientific">termite gut metagenome</name>
    <dbReference type="NCBI Taxonomy" id="433724"/>
    <lineage>
        <taxon>unclassified sequences</taxon>
        <taxon>metagenomes</taxon>
        <taxon>organismal metagenomes</taxon>
    </lineage>
</organism>
<dbReference type="AlphaFoldDB" id="S0DFC8"/>
<reference evidence="2" key="1">
    <citation type="submission" date="2012-10" db="EMBL/GenBank/DDBJ databases">
        <authorList>
            <person name="Sandrine L."/>
        </authorList>
    </citation>
    <scope>NUCLEOTIDE SEQUENCE</scope>
</reference>
<gene>
    <name evidence="2" type="ORF">BN138_13</name>
</gene>
<name>S0DFC8_9ZZZZ</name>
<feature type="compositionally biased region" description="Polar residues" evidence="1">
    <location>
        <begin position="1"/>
        <end position="25"/>
    </location>
</feature>
<evidence type="ECO:0000256" key="1">
    <source>
        <dbReference type="SAM" id="MobiDB-lite"/>
    </source>
</evidence>
<evidence type="ECO:0000313" key="2">
    <source>
        <dbReference type="EMBL" id="CCO20825.1"/>
    </source>
</evidence>
<proteinExistence type="predicted"/>
<accession>S0DFC8</accession>
<protein>
    <submittedName>
        <fullName evidence="2">Uncharacterized protein</fullName>
    </submittedName>
</protein>
<dbReference type="EMBL" id="HF548270">
    <property type="protein sequence ID" value="CCO20825.1"/>
    <property type="molecule type" value="Genomic_DNA"/>
</dbReference>
<reference evidence="2" key="2">
    <citation type="journal article" date="2013" name="Biotechnol. Biofuels">
        <title>Mining for hemicellulases in the fungus-growing termite Pseudacanthotermes militaris using functional metagenomics.</title>
        <authorList>
            <person name="Bastien G."/>
            <person name="Arnal G."/>
            <person name="Bozonnet S."/>
            <person name="Laguerre S."/>
            <person name="Ferreira F."/>
            <person name="Faure R."/>
            <person name="Henrissat B."/>
            <person name="Lefevre F."/>
            <person name="Robe P."/>
            <person name="Bouchez O."/>
            <person name="Noirot C."/>
            <person name="Dumon C."/>
            <person name="O'Donohue M."/>
        </authorList>
    </citation>
    <scope>NUCLEOTIDE SEQUENCE</scope>
</reference>
<feature type="region of interest" description="Disordered" evidence="1">
    <location>
        <begin position="1"/>
        <end position="57"/>
    </location>
</feature>